<feature type="transmembrane region" description="Helical" evidence="5">
    <location>
        <begin position="224"/>
        <end position="245"/>
    </location>
</feature>
<proteinExistence type="predicted"/>
<sequence length="508" mass="55371">MKKRLGRYLGVIVFLLILIFPVDPAVFPVLAKYVAAATTLMVIWWVTEAIPIQATALVPIVLFPLLGVLTPAEACAPYADKIIFLFMGGFIIAMSMQRWGLHERIALHIISKVGSSPKMLVLGFMLATGFLSMWISNTATAMMMVPIAVAIIATILPKSDLSLEEMSETQRDFSECLVISIAYAATIGGLATIIGTPPNGIFVAQLDAIFPDAPSIDFFTWMKFAFPMACVLMPLAWLWLVYGPYRKMPDKISSGKDLIQDKLKGLGNMSAGERWTLIIFVSTAIAWIMRTEKHIGDIVIPGISTYLPFVGDSTIAIAGALMLFLLPVNLEEGIFTMNWEWAKKIPWGILILFGGGICLSKAFIKSGLAGVIMEHMTFLHGLHIIIAILVVGLIVSLLTEVTSNTAMASVMMPIMAVTAVSMGVHPYYLMLSAAFACSMAFMLPVATPPNAVAYGSGYVTMRDMMRTGWILNLIGIFVMTIFMLTVITWVLGLTPEIPVWGLEPVTGV</sequence>
<feature type="transmembrane region" description="Helical" evidence="5">
    <location>
        <begin position="468"/>
        <end position="491"/>
    </location>
</feature>
<feature type="transmembrane region" description="Helical" evidence="5">
    <location>
        <begin position="54"/>
        <end position="72"/>
    </location>
</feature>
<dbReference type="AlphaFoldDB" id="A0A9E7PL18"/>
<accession>A0A9E7PL18</accession>
<feature type="transmembrane region" description="Helical" evidence="5">
    <location>
        <begin position="78"/>
        <end position="96"/>
    </location>
</feature>
<keyword evidence="3 5" id="KW-1133">Transmembrane helix</keyword>
<feature type="transmembrane region" description="Helical" evidence="5">
    <location>
        <begin position="177"/>
        <end position="196"/>
    </location>
</feature>
<evidence type="ECO:0000313" key="7">
    <source>
        <dbReference type="Proteomes" id="UP001060368"/>
    </source>
</evidence>
<dbReference type="GeneID" id="74307589"/>
<dbReference type="GO" id="GO:0005886">
    <property type="term" value="C:plasma membrane"/>
    <property type="evidence" value="ECO:0007669"/>
    <property type="project" value="TreeGrafter"/>
</dbReference>
<gene>
    <name evidence="6" type="ORF">L6E24_07770</name>
</gene>
<keyword evidence="4 5" id="KW-0472">Membrane</keyword>
<feature type="transmembrane region" description="Helical" evidence="5">
    <location>
        <begin position="141"/>
        <end position="157"/>
    </location>
</feature>
<dbReference type="PANTHER" id="PTHR10283">
    <property type="entry name" value="SOLUTE CARRIER FAMILY 13 MEMBER"/>
    <property type="match status" value="1"/>
</dbReference>
<keyword evidence="2 5" id="KW-0812">Transmembrane</keyword>
<feature type="transmembrane region" description="Helical" evidence="5">
    <location>
        <begin position="309"/>
        <end position="328"/>
    </location>
</feature>
<evidence type="ECO:0000256" key="5">
    <source>
        <dbReference type="SAM" id="Phobius"/>
    </source>
</evidence>
<reference evidence="6" key="1">
    <citation type="submission" date="2022-04" db="EMBL/GenBank/DDBJ databases">
        <title>Complete genome of Methanoplanus endosymbiosus DSM 3599.</title>
        <authorList>
            <person name="Chen S.-C."/>
            <person name="You Y.-T."/>
            <person name="Zhou Y.-Z."/>
            <person name="Lai M.-C."/>
        </authorList>
    </citation>
    <scope>NUCLEOTIDE SEQUENCE</scope>
    <source>
        <strain evidence="6">DSM 3599</strain>
    </source>
</reference>
<organism evidence="6 7">
    <name type="scientific">Methanoplanus endosymbiosus</name>
    <dbReference type="NCBI Taxonomy" id="33865"/>
    <lineage>
        <taxon>Archaea</taxon>
        <taxon>Methanobacteriati</taxon>
        <taxon>Methanobacteriota</taxon>
        <taxon>Stenosarchaea group</taxon>
        <taxon>Methanomicrobia</taxon>
        <taxon>Methanomicrobiales</taxon>
        <taxon>Methanomicrobiaceae</taxon>
        <taxon>Methanoplanus</taxon>
    </lineage>
</organism>
<evidence type="ECO:0000256" key="3">
    <source>
        <dbReference type="ARBA" id="ARBA00022989"/>
    </source>
</evidence>
<dbReference type="RefSeq" id="WP_257741431.1">
    <property type="nucleotide sequence ID" value="NZ_CP096115.1"/>
</dbReference>
<evidence type="ECO:0000256" key="4">
    <source>
        <dbReference type="ARBA" id="ARBA00023136"/>
    </source>
</evidence>
<name>A0A9E7PL18_9EURY</name>
<comment type="subcellular location">
    <subcellularLocation>
        <location evidence="1">Membrane</location>
        <topology evidence="1">Multi-pass membrane protein</topology>
    </subcellularLocation>
</comment>
<feature type="transmembrane region" description="Helical" evidence="5">
    <location>
        <begin position="5"/>
        <end position="22"/>
    </location>
</feature>
<dbReference type="GO" id="GO:1905039">
    <property type="term" value="P:carboxylic acid transmembrane transport"/>
    <property type="evidence" value="ECO:0007669"/>
    <property type="project" value="UniProtKB-ARBA"/>
</dbReference>
<protein>
    <submittedName>
        <fullName evidence="6">SLC13 family permease</fullName>
    </submittedName>
</protein>
<dbReference type="NCBIfam" id="TIGR00785">
    <property type="entry name" value="dass"/>
    <property type="match status" value="1"/>
</dbReference>
<evidence type="ECO:0000256" key="1">
    <source>
        <dbReference type="ARBA" id="ARBA00004141"/>
    </source>
</evidence>
<dbReference type="CDD" id="cd01115">
    <property type="entry name" value="SLC13_permease"/>
    <property type="match status" value="1"/>
</dbReference>
<feature type="transmembrane region" description="Helical" evidence="5">
    <location>
        <begin position="349"/>
        <end position="372"/>
    </location>
</feature>
<dbReference type="GO" id="GO:0008514">
    <property type="term" value="F:organic anion transmembrane transporter activity"/>
    <property type="evidence" value="ECO:0007669"/>
    <property type="project" value="UniProtKB-ARBA"/>
</dbReference>
<dbReference type="Proteomes" id="UP001060368">
    <property type="component" value="Chromosome"/>
</dbReference>
<dbReference type="PANTHER" id="PTHR10283:SF82">
    <property type="entry name" value="SOLUTE CARRIER FAMILY 13 MEMBER 2"/>
    <property type="match status" value="1"/>
</dbReference>
<dbReference type="KEGG" id="mend:L6E24_07770"/>
<dbReference type="EMBL" id="CP096115">
    <property type="protein sequence ID" value="UUX91277.1"/>
    <property type="molecule type" value="Genomic_DNA"/>
</dbReference>
<keyword evidence="7" id="KW-1185">Reference proteome</keyword>
<feature type="transmembrane region" description="Helical" evidence="5">
    <location>
        <begin position="378"/>
        <end position="398"/>
    </location>
</feature>
<dbReference type="Pfam" id="PF00939">
    <property type="entry name" value="Na_sulph_symp"/>
    <property type="match status" value="1"/>
</dbReference>
<evidence type="ECO:0000256" key="2">
    <source>
        <dbReference type="ARBA" id="ARBA00022692"/>
    </source>
</evidence>
<dbReference type="InterPro" id="IPR001898">
    <property type="entry name" value="SLC13A/DASS"/>
</dbReference>
<evidence type="ECO:0000313" key="6">
    <source>
        <dbReference type="EMBL" id="UUX91277.1"/>
    </source>
</evidence>